<protein>
    <submittedName>
        <fullName evidence="2">Uncharacterized protein</fullName>
    </submittedName>
</protein>
<evidence type="ECO:0000313" key="1">
    <source>
        <dbReference type="EMBL" id="AUH35668.1"/>
    </source>
</evidence>
<accession>A0A2K9EL11</accession>
<sequence length="66" mass="7637">MHSFSAYCRLNVPISASDRSVIRAASQKINPPARFDPARRGDRHTYFRAMLDHHHDARDLAAHHRM</sequence>
<dbReference type="EMBL" id="CP025410">
    <property type="protein sequence ID" value="AUH35728.1"/>
    <property type="molecule type" value="Genomic_DNA"/>
</dbReference>
<gene>
    <name evidence="1" type="ORF">CUV01_18965</name>
    <name evidence="2" type="ORF">CUV01_19285</name>
</gene>
<evidence type="ECO:0000313" key="2">
    <source>
        <dbReference type="EMBL" id="AUH35728.1"/>
    </source>
</evidence>
<proteinExistence type="predicted"/>
<dbReference type="RefSeq" id="WP_101462318.1">
    <property type="nucleotide sequence ID" value="NZ_CP025410.1"/>
</dbReference>
<reference evidence="2 3" key="1">
    <citation type="submission" date="2017-12" db="EMBL/GenBank/DDBJ databases">
        <authorList>
            <person name="Hurst M.R.H."/>
        </authorList>
    </citation>
    <scope>NUCLEOTIDE SEQUENCE [LARGE SCALE GENOMIC DNA]</scope>
    <source>
        <strain evidence="2 3">BM15</strain>
        <plasmid evidence="2">pBM152</plasmid>
        <plasmid evidence="3">Plasmid pbm152</plasmid>
    </source>
</reference>
<dbReference type="Proteomes" id="UP000233742">
    <property type="component" value="Plasmid pBM152"/>
</dbReference>
<dbReference type="EMBL" id="CP025410">
    <property type="protein sequence ID" value="AUH35668.1"/>
    <property type="molecule type" value="Genomic_DNA"/>
</dbReference>
<keyword evidence="3" id="KW-1185">Reference proteome</keyword>
<geneLocation type="plasmid" evidence="3">
    <name>pbm152</name>
</geneLocation>
<name>A0A2K9EL11_9RHOB</name>
<dbReference type="KEGG" id="paro:CUV01_19285"/>
<keyword evidence="2" id="KW-0614">Plasmid</keyword>
<organism evidence="2 3">
    <name type="scientific">Paracoccus tegillarcae</name>
    <dbReference type="NCBI Taxonomy" id="1529068"/>
    <lineage>
        <taxon>Bacteria</taxon>
        <taxon>Pseudomonadati</taxon>
        <taxon>Pseudomonadota</taxon>
        <taxon>Alphaproteobacteria</taxon>
        <taxon>Rhodobacterales</taxon>
        <taxon>Paracoccaceae</taxon>
        <taxon>Paracoccus</taxon>
    </lineage>
</organism>
<dbReference type="KEGG" id="paro:CUV01_18965"/>
<evidence type="ECO:0000313" key="3">
    <source>
        <dbReference type="Proteomes" id="UP000233742"/>
    </source>
</evidence>
<geneLocation type="plasmid" evidence="2">
    <name>pBM152</name>
</geneLocation>
<dbReference type="AlphaFoldDB" id="A0A2K9EL11"/>
<dbReference type="OrthoDB" id="7775279at2"/>